<comment type="subcellular location">
    <subcellularLocation>
        <location evidence="7">Cell membrane</location>
        <topology evidence="7">Single-pass membrane protein</topology>
    </subcellularLocation>
</comment>
<organism evidence="8 9">
    <name type="scientific">Candidatus Doudnabacteria bacterium RIFCSPHIGHO2_01_FULL_43_23</name>
    <dbReference type="NCBI Taxonomy" id="1817822"/>
    <lineage>
        <taxon>Bacteria</taxon>
        <taxon>Candidatus Doudnaibacteriota</taxon>
    </lineage>
</organism>
<evidence type="ECO:0000256" key="2">
    <source>
        <dbReference type="ARBA" id="ARBA00022692"/>
    </source>
</evidence>
<reference evidence="8 9" key="1">
    <citation type="journal article" date="2016" name="Nat. Commun.">
        <title>Thousands of microbial genomes shed light on interconnected biogeochemical processes in an aquifer system.</title>
        <authorList>
            <person name="Anantharaman K."/>
            <person name="Brown C.T."/>
            <person name="Hug L.A."/>
            <person name="Sharon I."/>
            <person name="Castelle C.J."/>
            <person name="Probst A.J."/>
            <person name="Thomas B.C."/>
            <person name="Singh A."/>
            <person name="Wilkins M.J."/>
            <person name="Karaoz U."/>
            <person name="Brodie E.L."/>
            <person name="Williams K.H."/>
            <person name="Hubbard S.S."/>
            <person name="Banfield J.F."/>
        </authorList>
    </citation>
    <scope>NUCLEOTIDE SEQUENCE [LARGE SCALE GENOMIC DNA]</scope>
</reference>
<dbReference type="Gene3D" id="3.30.1490.480">
    <property type="entry name" value="Endolytic murein transglycosylase"/>
    <property type="match status" value="1"/>
</dbReference>
<dbReference type="GO" id="GO:0005886">
    <property type="term" value="C:plasma membrane"/>
    <property type="evidence" value="ECO:0007669"/>
    <property type="project" value="UniProtKB-SubCell"/>
</dbReference>
<proteinExistence type="inferred from homology"/>
<evidence type="ECO:0000313" key="9">
    <source>
        <dbReference type="Proteomes" id="UP000177912"/>
    </source>
</evidence>
<dbReference type="GO" id="GO:0008932">
    <property type="term" value="F:lytic endotransglycosylase activity"/>
    <property type="evidence" value="ECO:0007669"/>
    <property type="project" value="UniProtKB-UniRule"/>
</dbReference>
<dbReference type="EC" id="4.2.2.29" evidence="7"/>
<dbReference type="AlphaFoldDB" id="A0A1F5NTZ5"/>
<evidence type="ECO:0000256" key="3">
    <source>
        <dbReference type="ARBA" id="ARBA00022989"/>
    </source>
</evidence>
<dbReference type="InterPro" id="IPR003770">
    <property type="entry name" value="MLTG-like"/>
</dbReference>
<keyword evidence="3 7" id="KW-1133">Transmembrane helix</keyword>
<keyword evidence="5 7" id="KW-0456">Lyase</keyword>
<feature type="transmembrane region" description="Helical" evidence="7">
    <location>
        <begin position="14"/>
        <end position="37"/>
    </location>
</feature>
<dbReference type="PANTHER" id="PTHR30518">
    <property type="entry name" value="ENDOLYTIC MUREIN TRANSGLYCOSYLASE"/>
    <property type="match status" value="1"/>
</dbReference>
<gene>
    <name evidence="7" type="primary">mltG</name>
    <name evidence="8" type="ORF">A2826_01295</name>
</gene>
<keyword evidence="1 7" id="KW-1003">Cell membrane</keyword>
<dbReference type="Pfam" id="PF02618">
    <property type="entry name" value="YceG"/>
    <property type="match status" value="1"/>
</dbReference>
<keyword evidence="2 7" id="KW-0812">Transmembrane</keyword>
<keyword evidence="4 7" id="KW-0472">Membrane</keyword>
<comment type="catalytic activity">
    <reaction evidence="7">
        <text>a peptidoglycan chain = a peptidoglycan chain with N-acetyl-1,6-anhydromuramyl-[peptide] at the reducing end + a peptidoglycan chain with N-acetylglucosamine at the non-reducing end.</text>
        <dbReference type="EC" id="4.2.2.29"/>
    </reaction>
</comment>
<dbReference type="CDD" id="cd08010">
    <property type="entry name" value="MltG_like"/>
    <property type="match status" value="1"/>
</dbReference>
<accession>A0A1F5NTZ5</accession>
<feature type="site" description="Important for catalytic activity" evidence="7">
    <location>
        <position position="236"/>
    </location>
</feature>
<comment type="function">
    <text evidence="7">Functions as a peptidoglycan terminase that cleaves nascent peptidoglycan strands endolytically to terminate their elongation.</text>
</comment>
<dbReference type="NCBIfam" id="TIGR00247">
    <property type="entry name" value="endolytic transglycosylase MltG"/>
    <property type="match status" value="1"/>
</dbReference>
<dbReference type="PANTHER" id="PTHR30518:SF2">
    <property type="entry name" value="ENDOLYTIC MUREIN TRANSGLYCOSYLASE"/>
    <property type="match status" value="1"/>
</dbReference>
<comment type="caution">
    <text evidence="8">The sequence shown here is derived from an EMBL/GenBank/DDBJ whole genome shotgun (WGS) entry which is preliminary data.</text>
</comment>
<dbReference type="GO" id="GO:0071555">
    <property type="term" value="P:cell wall organization"/>
    <property type="evidence" value="ECO:0007669"/>
    <property type="project" value="UniProtKB-KW"/>
</dbReference>
<dbReference type="HAMAP" id="MF_02065">
    <property type="entry name" value="MltG"/>
    <property type="match status" value="1"/>
</dbReference>
<dbReference type="EMBL" id="MFEI01000013">
    <property type="protein sequence ID" value="OGE81044.1"/>
    <property type="molecule type" value="Genomic_DNA"/>
</dbReference>
<dbReference type="GO" id="GO:0009252">
    <property type="term" value="P:peptidoglycan biosynthetic process"/>
    <property type="evidence" value="ECO:0007669"/>
    <property type="project" value="UniProtKB-UniRule"/>
</dbReference>
<dbReference type="STRING" id="1817822.A2826_01295"/>
<evidence type="ECO:0000256" key="7">
    <source>
        <dbReference type="HAMAP-Rule" id="MF_02065"/>
    </source>
</evidence>
<evidence type="ECO:0000256" key="5">
    <source>
        <dbReference type="ARBA" id="ARBA00023239"/>
    </source>
</evidence>
<protein>
    <recommendedName>
        <fullName evidence="7">Endolytic murein transglycosylase</fullName>
        <ecNumber evidence="7">4.2.2.29</ecNumber>
    </recommendedName>
    <alternativeName>
        <fullName evidence="7">Peptidoglycan lytic transglycosylase</fullName>
    </alternativeName>
    <alternativeName>
        <fullName evidence="7">Peptidoglycan polymerization terminase</fullName>
    </alternativeName>
</protein>
<sequence>MKDFSVPIKPKNHIILRLILLGLLLLVLVLGAIVLYVNVKAKNSFTDFSNEQIFDISQGEGVSQAASRLEEEGIISSAFIFKVYVRLKGLGQNIQAGSFSLNSNLSIAEIVDRLSTGRGLADEIVVTLTEGSTVLDIASTLESAGLVIATEFIKATKSGNFEEFNFLSDRPQGADLEGYLFPDTYNFKKTSSGMDILEKLLNNFDRKFNADLQEEVSRQGKTIFEIVTMASIVEGEVGRNKDNLTKDDLEKIEEERRLVAGVFYNRLSVNHPLQSDATLGYATGHKKLQLSFEDTQSQNPYNTYQHLGLPPGPINNPSLDSILAAIYPADTDYFYFLSKPDGEAVFGVTLEDHNANKARYLQ</sequence>
<evidence type="ECO:0000256" key="1">
    <source>
        <dbReference type="ARBA" id="ARBA00022475"/>
    </source>
</evidence>
<dbReference type="Proteomes" id="UP000177912">
    <property type="component" value="Unassembled WGS sequence"/>
</dbReference>
<comment type="similarity">
    <text evidence="7">Belongs to the transglycosylase MltG family.</text>
</comment>
<name>A0A1F5NTZ5_9BACT</name>
<evidence type="ECO:0000313" key="8">
    <source>
        <dbReference type="EMBL" id="OGE81044.1"/>
    </source>
</evidence>
<dbReference type="Gene3D" id="3.30.160.60">
    <property type="entry name" value="Classic Zinc Finger"/>
    <property type="match status" value="1"/>
</dbReference>
<evidence type="ECO:0000256" key="6">
    <source>
        <dbReference type="ARBA" id="ARBA00023316"/>
    </source>
</evidence>
<evidence type="ECO:0000256" key="4">
    <source>
        <dbReference type="ARBA" id="ARBA00023136"/>
    </source>
</evidence>
<keyword evidence="6 7" id="KW-0961">Cell wall biogenesis/degradation</keyword>